<keyword evidence="7" id="KW-1185">Reference proteome</keyword>
<dbReference type="Gene3D" id="3.90.1150.10">
    <property type="entry name" value="Aspartate Aminotransferase, domain 1"/>
    <property type="match status" value="1"/>
</dbReference>
<evidence type="ECO:0000256" key="5">
    <source>
        <dbReference type="RuleBase" id="RU362118"/>
    </source>
</evidence>
<dbReference type="GO" id="GO:0030170">
    <property type="term" value="F:pyridoxal phosphate binding"/>
    <property type="evidence" value="ECO:0007669"/>
    <property type="project" value="InterPro"/>
</dbReference>
<dbReference type="Proteomes" id="UP000673975">
    <property type="component" value="Unassembled WGS sequence"/>
</dbReference>
<comment type="similarity">
    <text evidence="2 5">Belongs to the trans-sulfuration enzymes family.</text>
</comment>
<evidence type="ECO:0000256" key="3">
    <source>
        <dbReference type="ARBA" id="ARBA00022898"/>
    </source>
</evidence>
<dbReference type="NCBIfam" id="NF005871">
    <property type="entry name" value="PRK07811.1"/>
    <property type="match status" value="1"/>
</dbReference>
<evidence type="ECO:0000256" key="2">
    <source>
        <dbReference type="ARBA" id="ARBA00009077"/>
    </source>
</evidence>
<dbReference type="PIRSF" id="PIRSF001434">
    <property type="entry name" value="CGS"/>
    <property type="match status" value="1"/>
</dbReference>
<dbReference type="Pfam" id="PF01053">
    <property type="entry name" value="Cys_Met_Meta_PP"/>
    <property type="match status" value="1"/>
</dbReference>
<sequence length="381" mass="41119">MKFNTKTIHAGQKPEETSGSVMPPVFFTSTYAQEAPNKHKGHEYARVTNPTRTALENLLSGLEDARCTCAFASGCAAMDALLKMLRPGDHVVATNDLYGGSYRLFKEVFEPFGISFSFVDMRSVDNVGKAITPDTRMLWVETPTNPLLKIADIAGIAGLGKHHGAYTVVDNTFASPALQQPLNQGADAVVHSTTKYLGGHSDLIGGAVSTSNDEIYENLTFQTKTTGAVPGPMDCYLALRGIKTLSLRVERSCQNARALADYLRNHPMTGDVRYPGHSDHPGHEIAAKQMSDFGGMVSFSLKSDDQESAEKFMSNTSVFTLAESLGGVESLISHPASMTHASIPKNIREEAGLKDSLIRLSVGIEDIDDLIADLDSAFDSL</sequence>
<accession>A0A8J7RTI8</accession>
<evidence type="ECO:0000313" key="7">
    <source>
        <dbReference type="Proteomes" id="UP000673975"/>
    </source>
</evidence>
<dbReference type="GO" id="GO:0003962">
    <property type="term" value="F:cystathionine gamma-synthase activity"/>
    <property type="evidence" value="ECO:0007669"/>
    <property type="project" value="UniProtKB-EC"/>
</dbReference>
<evidence type="ECO:0000256" key="4">
    <source>
        <dbReference type="PIRSR" id="PIRSR001434-2"/>
    </source>
</evidence>
<feature type="modified residue" description="N6-(pyridoxal phosphate)lysine" evidence="4">
    <location>
        <position position="195"/>
    </location>
</feature>
<dbReference type="Gene3D" id="3.40.640.10">
    <property type="entry name" value="Type I PLP-dependent aspartate aminotransferase-like (Major domain)"/>
    <property type="match status" value="1"/>
</dbReference>
<dbReference type="CDD" id="cd00614">
    <property type="entry name" value="CGS_like"/>
    <property type="match status" value="1"/>
</dbReference>
<dbReference type="AlphaFoldDB" id="A0A8J7RTI8"/>
<comment type="cofactor">
    <cofactor evidence="1 5">
        <name>pyridoxal 5'-phosphate</name>
        <dbReference type="ChEBI" id="CHEBI:597326"/>
    </cofactor>
</comment>
<evidence type="ECO:0000313" key="6">
    <source>
        <dbReference type="EMBL" id="MBP3193619.1"/>
    </source>
</evidence>
<keyword evidence="3 4" id="KW-0663">Pyridoxal phosphate</keyword>
<organism evidence="6 7">
    <name type="scientific">Natronogracilivirga saccharolytica</name>
    <dbReference type="NCBI Taxonomy" id="2812953"/>
    <lineage>
        <taxon>Bacteria</taxon>
        <taxon>Pseudomonadati</taxon>
        <taxon>Balneolota</taxon>
        <taxon>Balneolia</taxon>
        <taxon>Balneolales</taxon>
        <taxon>Cyclonatronaceae</taxon>
        <taxon>Natronogracilivirga</taxon>
    </lineage>
</organism>
<dbReference type="GO" id="GO:0004123">
    <property type="term" value="F:cystathionine gamma-lyase activity"/>
    <property type="evidence" value="ECO:0007669"/>
    <property type="project" value="TreeGrafter"/>
</dbReference>
<protein>
    <submittedName>
        <fullName evidence="6">Cystathionine gamma-synthase</fullName>
        <ecNumber evidence="6">2.5.1.48</ecNumber>
    </submittedName>
</protein>
<dbReference type="EC" id="2.5.1.48" evidence="6"/>
<dbReference type="InterPro" id="IPR015422">
    <property type="entry name" value="PyrdxlP-dep_Trfase_small"/>
</dbReference>
<dbReference type="InterPro" id="IPR015424">
    <property type="entry name" value="PyrdxlP-dep_Trfase"/>
</dbReference>
<dbReference type="FunFam" id="3.90.1150.10:FF:000008">
    <property type="entry name" value="Cystathionine gamma-synthase"/>
    <property type="match status" value="1"/>
</dbReference>
<evidence type="ECO:0000256" key="1">
    <source>
        <dbReference type="ARBA" id="ARBA00001933"/>
    </source>
</evidence>
<dbReference type="PANTHER" id="PTHR11808">
    <property type="entry name" value="TRANS-SULFURATION ENZYME FAMILY MEMBER"/>
    <property type="match status" value="1"/>
</dbReference>
<dbReference type="InterPro" id="IPR015421">
    <property type="entry name" value="PyrdxlP-dep_Trfase_major"/>
</dbReference>
<proteinExistence type="inferred from homology"/>
<dbReference type="PANTHER" id="PTHR11808:SF15">
    <property type="entry name" value="CYSTATHIONINE GAMMA-LYASE"/>
    <property type="match status" value="1"/>
</dbReference>
<keyword evidence="6" id="KW-0808">Transferase</keyword>
<reference evidence="6" key="1">
    <citation type="submission" date="2021-02" db="EMBL/GenBank/DDBJ databases">
        <title>Natronogracilivirga saccharolytica gen. nov. sp. nov. a new anaerobic, haloalkiliphilic carbohydrate-fermenting bacterium from soda lake and proposing of Cyclonatronumiaceae fam. nov. in the phylum Balneolaeota.</title>
        <authorList>
            <person name="Zhilina T.N."/>
            <person name="Sorokin D.Y."/>
            <person name="Zavarzina D.G."/>
            <person name="Toshchakov S.V."/>
            <person name="Kublanov I.V."/>
        </authorList>
    </citation>
    <scope>NUCLEOTIDE SEQUENCE</scope>
    <source>
        <strain evidence="6">Z-1702</strain>
    </source>
</reference>
<dbReference type="GO" id="GO:0005737">
    <property type="term" value="C:cytoplasm"/>
    <property type="evidence" value="ECO:0007669"/>
    <property type="project" value="TreeGrafter"/>
</dbReference>
<dbReference type="InterPro" id="IPR000277">
    <property type="entry name" value="Cys/Met-Metab_PyrdxlP-dep_enz"/>
</dbReference>
<gene>
    <name evidence="6" type="ORF">NATSA_13160</name>
</gene>
<dbReference type="GO" id="GO:0019346">
    <property type="term" value="P:transsulfuration"/>
    <property type="evidence" value="ECO:0007669"/>
    <property type="project" value="InterPro"/>
</dbReference>
<dbReference type="EMBL" id="JAFIDN010000012">
    <property type="protein sequence ID" value="MBP3193619.1"/>
    <property type="molecule type" value="Genomic_DNA"/>
</dbReference>
<comment type="caution">
    <text evidence="6">The sequence shown here is derived from an EMBL/GenBank/DDBJ whole genome shotgun (WGS) entry which is preliminary data.</text>
</comment>
<dbReference type="FunFam" id="3.40.640.10:FF:000009">
    <property type="entry name" value="Cystathionine gamma-synthase homolog"/>
    <property type="match status" value="1"/>
</dbReference>
<dbReference type="SUPFAM" id="SSF53383">
    <property type="entry name" value="PLP-dependent transferases"/>
    <property type="match status" value="1"/>
</dbReference>
<dbReference type="GO" id="GO:0019343">
    <property type="term" value="P:cysteine biosynthetic process via cystathionine"/>
    <property type="evidence" value="ECO:0007669"/>
    <property type="project" value="TreeGrafter"/>
</dbReference>
<name>A0A8J7RTI8_9BACT</name>